<reference evidence="3" key="2">
    <citation type="submission" date="2021-05" db="EMBL/GenBank/DDBJ databases">
        <authorList>
            <person name="Moolhuijzen P.M."/>
            <person name="Moffat C.S."/>
        </authorList>
    </citation>
    <scope>NUCLEOTIDE SEQUENCE</scope>
    <source>
        <strain evidence="3">86-124</strain>
    </source>
</reference>
<dbReference type="Proteomes" id="UP000249757">
    <property type="component" value="Unassembled WGS sequence"/>
</dbReference>
<reference evidence="5" key="4">
    <citation type="journal article" date="2022" name="Microb. Genom.">
        <title>A global pangenome for the wheat fungal pathogen Pyrenophora tritici-repentis and prediction of effector protein structural homology.</title>
        <authorList>
            <person name="Moolhuijzen P.M."/>
            <person name="See P.T."/>
            <person name="Shi G."/>
            <person name="Powell H.R."/>
            <person name="Cockram J."/>
            <person name="Jorgensen L.N."/>
            <person name="Benslimane H."/>
            <person name="Strelkov S.E."/>
            <person name="Turner J."/>
            <person name="Liu Z."/>
            <person name="Moffat C.S."/>
        </authorList>
    </citation>
    <scope>NUCLEOTIDE SEQUENCE [LARGE SCALE GENOMIC DNA]</scope>
</reference>
<dbReference type="OMA" id="IHTPVET"/>
<organism evidence="2 4">
    <name type="scientific">Pyrenophora tritici-repentis</name>
    <dbReference type="NCBI Taxonomy" id="45151"/>
    <lineage>
        <taxon>Eukaryota</taxon>
        <taxon>Fungi</taxon>
        <taxon>Dikarya</taxon>
        <taxon>Ascomycota</taxon>
        <taxon>Pezizomycotina</taxon>
        <taxon>Dothideomycetes</taxon>
        <taxon>Pleosporomycetidae</taxon>
        <taxon>Pleosporales</taxon>
        <taxon>Pleosporineae</taxon>
        <taxon>Pleosporaceae</taxon>
        <taxon>Pyrenophora</taxon>
    </lineage>
</organism>
<evidence type="ECO:0000313" key="2">
    <source>
        <dbReference type="EMBL" id="KAF7578011.1"/>
    </source>
</evidence>
<sequence length="390" mass="43548">MSNRSSRSPLRISPAPFTPSLLSIPPSPFSPRTPLTANLPSRYQSRQNDSAIYPQPAINAPPSPLSWVWSCHQCHRNYRLGVTRRCLDDGHEFCSGTTTIKNWRKSTNPRRAKKHRACGSEFDYSGWKTWGRWRRGGTKNTTLNQFNNDPVVVSQTPSQGKKDCWNTCEYPSECRWGKKYGVHTPVETTFPTLQVSNSMSTLTAPVTNTMFEGILKPENCKSLKRSMEHEKATFWGALLASAERRKSVDSGMHASSPLSTVVEEAEGDEQQGGELMGLNRDADGDVIMENADSAVLEKPVAPSSSLSKMSDIKSPVNSLMGLISKRRYRRERVPACSESQGNKDQAYTVLVVATPPPPVAVKNEEKVGWMVPQVLLEELEPLSRVRSRRR</sequence>
<comment type="caution">
    <text evidence="2">The sequence shown here is derived from an EMBL/GenBank/DDBJ whole genome shotgun (WGS) entry which is preliminary data.</text>
</comment>
<proteinExistence type="predicted"/>
<feature type="compositionally biased region" description="Polar residues" evidence="1">
    <location>
        <begin position="33"/>
        <end position="46"/>
    </location>
</feature>
<dbReference type="Proteomes" id="UP000245464">
    <property type="component" value="Chromosome 1"/>
</dbReference>
<name>A0A2W1CNR7_9PLEO</name>
<evidence type="ECO:0000313" key="5">
    <source>
        <dbReference type="Proteomes" id="UP000249757"/>
    </source>
</evidence>
<keyword evidence="5" id="KW-1185">Reference proteome</keyword>
<protein>
    <submittedName>
        <fullName evidence="2">Uncharacterized protein</fullName>
    </submittedName>
</protein>
<evidence type="ECO:0000313" key="4">
    <source>
        <dbReference type="Proteomes" id="UP000245464"/>
    </source>
</evidence>
<reference evidence="3" key="3">
    <citation type="journal article" date="2022" name="bioRxiv">
        <title>A global pangenome for the wheat fungal pathogen Pyrenophora tritici-repentis and prediction of effector protein structural homology.</title>
        <authorList>
            <person name="Moolhuijzen P."/>
            <person name="See P.T."/>
            <person name="Shi G."/>
            <person name="Powell H.R."/>
            <person name="Cockram J."/>
            <person name="Jorgensen L.N."/>
            <person name="Benslimane H."/>
            <person name="Strelkov S.E."/>
            <person name="Turner J."/>
            <person name="Liu Z."/>
            <person name="Moffat C.S."/>
        </authorList>
    </citation>
    <scope>NUCLEOTIDE SEQUENCE</scope>
    <source>
        <strain evidence="3">86-124</strain>
    </source>
</reference>
<dbReference type="EMBL" id="NQIK02000001">
    <property type="protein sequence ID" value="KAF7578011.1"/>
    <property type="molecule type" value="Genomic_DNA"/>
</dbReference>
<dbReference type="EMBL" id="NRDI02000003">
    <property type="protein sequence ID" value="KAI1518256.1"/>
    <property type="molecule type" value="Genomic_DNA"/>
</dbReference>
<evidence type="ECO:0000313" key="3">
    <source>
        <dbReference type="EMBL" id="KAI1518256.1"/>
    </source>
</evidence>
<gene>
    <name evidence="3" type="ORF">Ptr86124_003557</name>
    <name evidence="2" type="ORF">PtrM4_022510</name>
</gene>
<evidence type="ECO:0000256" key="1">
    <source>
        <dbReference type="SAM" id="MobiDB-lite"/>
    </source>
</evidence>
<accession>A0A2W1CNR7</accession>
<dbReference type="AlphaFoldDB" id="A0A2W1CNR7"/>
<dbReference type="OrthoDB" id="5396104at2759"/>
<reference evidence="2 4" key="1">
    <citation type="journal article" date="2018" name="BMC Genomics">
        <title>Comparative genomics of the wheat fungal pathogen Pyrenophora tritici-repentis reveals chromosomal variations and genome plasticity.</title>
        <authorList>
            <person name="Moolhuijzen P."/>
            <person name="See P.T."/>
            <person name="Hane J.K."/>
            <person name="Shi G."/>
            <person name="Liu Z."/>
            <person name="Oliver R.P."/>
            <person name="Moffat C.S."/>
        </authorList>
    </citation>
    <scope>NUCLEOTIDE SEQUENCE [LARGE SCALE GENOMIC DNA]</scope>
    <source>
        <strain evidence="2">M4</strain>
    </source>
</reference>
<feature type="region of interest" description="Disordered" evidence="1">
    <location>
        <begin position="1"/>
        <end position="46"/>
    </location>
</feature>